<accession>A0A1Y5F290</accession>
<dbReference type="Pfam" id="PF00034">
    <property type="entry name" value="Cytochrom_C"/>
    <property type="match status" value="1"/>
</dbReference>
<reference evidence="9" key="1">
    <citation type="journal article" date="2017" name="Proc. Natl. Acad. Sci. U.S.A.">
        <title>Simulation of Deepwater Horizon oil plume reveals substrate specialization within a complex community of hydrocarbon-degraders.</title>
        <authorList>
            <person name="Hu P."/>
            <person name="Dubinsky E.A."/>
            <person name="Probst A.J."/>
            <person name="Wang J."/>
            <person name="Sieber C.M.K."/>
            <person name="Tom L.M."/>
            <person name="Gardinali P."/>
            <person name="Banfield J.F."/>
            <person name="Atlas R.M."/>
            <person name="Andersen G.L."/>
        </authorList>
    </citation>
    <scope>NUCLEOTIDE SEQUENCE [LARGE SCALE GENOMIC DNA]</scope>
</reference>
<evidence type="ECO:0000256" key="5">
    <source>
        <dbReference type="ARBA" id="ARBA00023004"/>
    </source>
</evidence>
<dbReference type="Proteomes" id="UP000196531">
    <property type="component" value="Unassembled WGS sequence"/>
</dbReference>
<evidence type="ECO:0000256" key="6">
    <source>
        <dbReference type="PROSITE-ProRule" id="PRU00433"/>
    </source>
</evidence>
<evidence type="ECO:0000313" key="9">
    <source>
        <dbReference type="Proteomes" id="UP000196531"/>
    </source>
</evidence>
<dbReference type="InterPro" id="IPR050597">
    <property type="entry name" value="Cytochrome_c_Oxidase_Subunit"/>
</dbReference>
<dbReference type="GO" id="GO:0009055">
    <property type="term" value="F:electron transfer activity"/>
    <property type="evidence" value="ECO:0007669"/>
    <property type="project" value="InterPro"/>
</dbReference>
<dbReference type="GO" id="GO:0020037">
    <property type="term" value="F:heme binding"/>
    <property type="evidence" value="ECO:0007669"/>
    <property type="project" value="InterPro"/>
</dbReference>
<evidence type="ECO:0000313" key="8">
    <source>
        <dbReference type="EMBL" id="OUR93524.1"/>
    </source>
</evidence>
<dbReference type="AlphaFoldDB" id="A0A1Y5F290"/>
<sequence>MTRLVTFCVVLVALIIAINFSNYKKFPVSNEQFSFEKQEKIYKAHIVEMKELEEMRLAALHPVKVEEVVVPAGPLVVLDTPQLVHGSKLYKACVVCHGKRGQGKKSQKAPRIGGQMAWYLTKQLSAMKSGVRVNKAMLPYIKKLGTKDFQDLSAYISKLPW</sequence>
<protein>
    <recommendedName>
        <fullName evidence="7">Cytochrome c domain-containing protein</fullName>
    </recommendedName>
</protein>
<keyword evidence="5 6" id="KW-0408">Iron</keyword>
<evidence type="ECO:0000256" key="2">
    <source>
        <dbReference type="ARBA" id="ARBA00022617"/>
    </source>
</evidence>
<organism evidence="8 9">
    <name type="scientific">Halobacteriovorax marinus</name>
    <dbReference type="NCBI Taxonomy" id="97084"/>
    <lineage>
        <taxon>Bacteria</taxon>
        <taxon>Pseudomonadati</taxon>
        <taxon>Bdellovibrionota</taxon>
        <taxon>Bacteriovoracia</taxon>
        <taxon>Bacteriovoracales</taxon>
        <taxon>Halobacteriovoraceae</taxon>
        <taxon>Halobacteriovorax</taxon>
    </lineage>
</organism>
<dbReference type="PANTHER" id="PTHR33751:SF9">
    <property type="entry name" value="CYTOCHROME C4"/>
    <property type="match status" value="1"/>
</dbReference>
<dbReference type="InterPro" id="IPR009056">
    <property type="entry name" value="Cyt_c-like_dom"/>
</dbReference>
<dbReference type="PANTHER" id="PTHR33751">
    <property type="entry name" value="CBB3-TYPE CYTOCHROME C OXIDASE SUBUNIT FIXP"/>
    <property type="match status" value="1"/>
</dbReference>
<comment type="caution">
    <text evidence="8">The sequence shown here is derived from an EMBL/GenBank/DDBJ whole genome shotgun (WGS) entry which is preliminary data.</text>
</comment>
<keyword evidence="2 6" id="KW-0349">Heme</keyword>
<keyword evidence="4" id="KW-0249">Electron transport</keyword>
<proteinExistence type="predicted"/>
<keyword evidence="1" id="KW-0813">Transport</keyword>
<dbReference type="GO" id="GO:0046872">
    <property type="term" value="F:metal ion binding"/>
    <property type="evidence" value="ECO:0007669"/>
    <property type="project" value="UniProtKB-KW"/>
</dbReference>
<evidence type="ECO:0000256" key="1">
    <source>
        <dbReference type="ARBA" id="ARBA00022448"/>
    </source>
</evidence>
<keyword evidence="3 6" id="KW-0479">Metal-binding</keyword>
<dbReference type="InterPro" id="IPR036909">
    <property type="entry name" value="Cyt_c-like_dom_sf"/>
</dbReference>
<dbReference type="Gene3D" id="1.10.760.10">
    <property type="entry name" value="Cytochrome c-like domain"/>
    <property type="match status" value="1"/>
</dbReference>
<evidence type="ECO:0000256" key="4">
    <source>
        <dbReference type="ARBA" id="ARBA00022982"/>
    </source>
</evidence>
<evidence type="ECO:0000256" key="3">
    <source>
        <dbReference type="ARBA" id="ARBA00022723"/>
    </source>
</evidence>
<feature type="domain" description="Cytochrome c" evidence="7">
    <location>
        <begin position="81"/>
        <end position="160"/>
    </location>
</feature>
<dbReference type="PROSITE" id="PS51007">
    <property type="entry name" value="CYTC"/>
    <property type="match status" value="1"/>
</dbReference>
<dbReference type="EMBL" id="MAAO01000015">
    <property type="protein sequence ID" value="OUR93524.1"/>
    <property type="molecule type" value="Genomic_DNA"/>
</dbReference>
<evidence type="ECO:0000259" key="7">
    <source>
        <dbReference type="PROSITE" id="PS51007"/>
    </source>
</evidence>
<dbReference type="SUPFAM" id="SSF46626">
    <property type="entry name" value="Cytochrome c"/>
    <property type="match status" value="1"/>
</dbReference>
<gene>
    <name evidence="8" type="ORF">A9Q84_18805</name>
</gene>
<name>A0A1Y5F290_9BACT</name>